<sequence>IQFPRLSYLPFLLPRLYAFFSPFLISPSSFSDGWFSYEDVPLKWHYPVGLLHDLYSGDEPTHAAGRGARTKNDAEAEAGEGSDTQEDYSALEAAERGPWKLVVHFSDWPHDQLVKLDEDGKVLEDAFKNSVKESSFLRHGTGKIVMSLSYQDSTQLWRGIEEQDLKLYNAVNNKLLSPPGESIRHVPLRIYLPSEPTTATSTIEEDAPAAGHLKVVQALVEPTLPNKQPQTLGTALNTILPTVFLSRRNAILAMAVLHGAVVPLTAVLEELAKAASYADGFLHVVVVMMG</sequence>
<name>A0ACC3DEN6_9PEZI</name>
<evidence type="ECO:0000313" key="2">
    <source>
        <dbReference type="Proteomes" id="UP001186974"/>
    </source>
</evidence>
<evidence type="ECO:0000313" key="1">
    <source>
        <dbReference type="EMBL" id="KAK3066895.1"/>
    </source>
</evidence>
<reference evidence="1" key="1">
    <citation type="submission" date="2024-09" db="EMBL/GenBank/DDBJ databases">
        <title>Black Yeasts Isolated from many extreme environments.</title>
        <authorList>
            <person name="Coleine C."/>
            <person name="Stajich J.E."/>
            <person name="Selbmann L."/>
        </authorList>
    </citation>
    <scope>NUCLEOTIDE SEQUENCE</scope>
    <source>
        <strain evidence="1">CCFEE 5737</strain>
    </source>
</reference>
<keyword evidence="2" id="KW-1185">Reference proteome</keyword>
<dbReference type="EMBL" id="JAWDJW010005685">
    <property type="protein sequence ID" value="KAK3066895.1"/>
    <property type="molecule type" value="Genomic_DNA"/>
</dbReference>
<gene>
    <name evidence="1" type="ORF">LTS18_001424</name>
</gene>
<dbReference type="Proteomes" id="UP001186974">
    <property type="component" value="Unassembled WGS sequence"/>
</dbReference>
<proteinExistence type="predicted"/>
<feature type="non-terminal residue" evidence="1">
    <location>
        <position position="1"/>
    </location>
</feature>
<protein>
    <submittedName>
        <fullName evidence="1">Uncharacterized protein</fullName>
    </submittedName>
</protein>
<accession>A0ACC3DEN6</accession>
<comment type="caution">
    <text evidence="1">The sequence shown here is derived from an EMBL/GenBank/DDBJ whole genome shotgun (WGS) entry which is preliminary data.</text>
</comment>
<organism evidence="1 2">
    <name type="scientific">Coniosporium uncinatum</name>
    <dbReference type="NCBI Taxonomy" id="93489"/>
    <lineage>
        <taxon>Eukaryota</taxon>
        <taxon>Fungi</taxon>
        <taxon>Dikarya</taxon>
        <taxon>Ascomycota</taxon>
        <taxon>Pezizomycotina</taxon>
        <taxon>Dothideomycetes</taxon>
        <taxon>Dothideomycetes incertae sedis</taxon>
        <taxon>Coniosporium</taxon>
    </lineage>
</organism>